<dbReference type="RefSeq" id="WP_043530063.1">
    <property type="nucleotide sequence ID" value="NZ_BAABKU010000057.1"/>
</dbReference>
<reference evidence="4 5" key="1">
    <citation type="submission" date="2014-10" db="EMBL/GenBank/DDBJ databases">
        <title>Draft genome sequence of Actinoplanes utahensis NRRL 12052.</title>
        <authorList>
            <person name="Velasco-Bucheli B."/>
            <person name="del Cerro C."/>
            <person name="Hormigo D."/>
            <person name="Garcia J.L."/>
            <person name="Acebal C."/>
            <person name="Arroyo M."/>
            <person name="de la Mata I."/>
        </authorList>
    </citation>
    <scope>NUCLEOTIDE SEQUENCE [LARGE SCALE GENOMIC DNA]</scope>
    <source>
        <strain evidence="4 5">NRRL 12052</strain>
    </source>
</reference>
<gene>
    <name evidence="4" type="ORF">MB27_30040</name>
</gene>
<dbReference type="GO" id="GO:0008830">
    <property type="term" value="F:dTDP-4-dehydrorhamnose 3,5-epimerase activity"/>
    <property type="evidence" value="ECO:0007669"/>
    <property type="project" value="InterPro"/>
</dbReference>
<dbReference type="InterPro" id="IPR011051">
    <property type="entry name" value="RmlC_Cupin_sf"/>
</dbReference>
<dbReference type="eggNOG" id="COG1898">
    <property type="taxonomic scope" value="Bacteria"/>
</dbReference>
<dbReference type="GO" id="GO:0005829">
    <property type="term" value="C:cytosol"/>
    <property type="evidence" value="ECO:0007669"/>
    <property type="project" value="TreeGrafter"/>
</dbReference>
<dbReference type="GO" id="GO:0000271">
    <property type="term" value="P:polysaccharide biosynthetic process"/>
    <property type="evidence" value="ECO:0007669"/>
    <property type="project" value="TreeGrafter"/>
</dbReference>
<feature type="active site" description="Proton donor" evidence="2">
    <location>
        <position position="132"/>
    </location>
</feature>
<organism evidence="4 5">
    <name type="scientific">Actinoplanes utahensis</name>
    <dbReference type="NCBI Taxonomy" id="1869"/>
    <lineage>
        <taxon>Bacteria</taxon>
        <taxon>Bacillati</taxon>
        <taxon>Actinomycetota</taxon>
        <taxon>Actinomycetes</taxon>
        <taxon>Micromonosporales</taxon>
        <taxon>Micromonosporaceae</taxon>
        <taxon>Actinoplanes</taxon>
    </lineage>
</organism>
<comment type="similarity">
    <text evidence="1">Belongs to the dTDP-4-dehydrorhamnose 3,5-epimerase family.</text>
</comment>
<evidence type="ECO:0000256" key="1">
    <source>
        <dbReference type="ARBA" id="ARBA00010154"/>
    </source>
</evidence>
<dbReference type="EMBL" id="JRTT01000050">
    <property type="protein sequence ID" value="KHD74223.1"/>
    <property type="molecule type" value="Genomic_DNA"/>
</dbReference>
<protein>
    <submittedName>
        <fullName evidence="4">dTDP-4-dehydrorhamnose 3,5-epimerase</fullName>
    </submittedName>
</protein>
<evidence type="ECO:0000256" key="2">
    <source>
        <dbReference type="PIRSR" id="PIRSR600888-1"/>
    </source>
</evidence>
<sequence length="204" mass="21808">MKISATSLPDVFRVQPEKIPDRRGTFHEAFRTDELSEAIGRKFEVKQVNFSVSHRNTLRGIHGSITPPGQAKLVTCVRGAVLDVVVDLRIGSPTYGEHLVTLQTAESGLAVYMAEGLGHGFLALTDDTCINYVCNVPYTDGSQIAIDPLDPALGIPWELHGEPIRSDKDAAAPSLAEVAATGVLATYADCVALMRGELTVPAPA</sequence>
<dbReference type="OrthoDB" id="9800680at2"/>
<dbReference type="SUPFAM" id="SSF51182">
    <property type="entry name" value="RmlC-like cupins"/>
    <property type="match status" value="1"/>
</dbReference>
<keyword evidence="5" id="KW-1185">Reference proteome</keyword>
<dbReference type="CDD" id="cd00438">
    <property type="entry name" value="cupin_RmlC"/>
    <property type="match status" value="1"/>
</dbReference>
<dbReference type="InterPro" id="IPR000888">
    <property type="entry name" value="RmlC-like"/>
</dbReference>
<dbReference type="STRING" id="1869.MB27_30040"/>
<name>A0A0A6UGL8_ACTUT</name>
<comment type="caution">
    <text evidence="4">The sequence shown here is derived from an EMBL/GenBank/DDBJ whole genome shotgun (WGS) entry which is preliminary data.</text>
</comment>
<proteinExistence type="inferred from homology"/>
<dbReference type="AlphaFoldDB" id="A0A0A6UGL8"/>
<dbReference type="PANTHER" id="PTHR21047">
    <property type="entry name" value="DTDP-6-DEOXY-D-GLUCOSE-3,5 EPIMERASE"/>
    <property type="match status" value="1"/>
</dbReference>
<dbReference type="Pfam" id="PF00908">
    <property type="entry name" value="dTDP_sugar_isom"/>
    <property type="match status" value="1"/>
</dbReference>
<dbReference type="PANTHER" id="PTHR21047:SF2">
    <property type="entry name" value="THYMIDINE DIPHOSPHO-4-KETO-RHAMNOSE 3,5-EPIMERASE"/>
    <property type="match status" value="1"/>
</dbReference>
<evidence type="ECO:0000313" key="4">
    <source>
        <dbReference type="EMBL" id="KHD74223.1"/>
    </source>
</evidence>
<evidence type="ECO:0000313" key="5">
    <source>
        <dbReference type="Proteomes" id="UP000054537"/>
    </source>
</evidence>
<dbReference type="InterPro" id="IPR014710">
    <property type="entry name" value="RmlC-like_jellyroll"/>
</dbReference>
<dbReference type="Proteomes" id="UP000054537">
    <property type="component" value="Unassembled WGS sequence"/>
</dbReference>
<dbReference type="Gene3D" id="2.60.120.10">
    <property type="entry name" value="Jelly Rolls"/>
    <property type="match status" value="1"/>
</dbReference>
<accession>A0A0A6UGL8</accession>
<feature type="active site" description="Proton acceptor" evidence="2">
    <location>
        <position position="62"/>
    </location>
</feature>
<dbReference type="GO" id="GO:0019305">
    <property type="term" value="P:dTDP-rhamnose biosynthetic process"/>
    <property type="evidence" value="ECO:0007669"/>
    <property type="project" value="TreeGrafter"/>
</dbReference>
<feature type="site" description="Participates in a stacking interaction with the thymidine ring of dTDP-4-oxo-6-deoxyglucose" evidence="3">
    <location>
        <position position="138"/>
    </location>
</feature>
<evidence type="ECO:0000256" key="3">
    <source>
        <dbReference type="PIRSR" id="PIRSR600888-3"/>
    </source>
</evidence>